<dbReference type="SUPFAM" id="SSF140560">
    <property type="entry name" value="TM0693-like"/>
    <property type="match status" value="1"/>
</dbReference>
<evidence type="ECO:0008006" key="3">
    <source>
        <dbReference type="Google" id="ProtNLM"/>
    </source>
</evidence>
<protein>
    <recommendedName>
        <fullName evidence="3">Flagellar protein FliT</fullName>
    </recommendedName>
</protein>
<gene>
    <name evidence="1" type="ORF">JM64_07405</name>
</gene>
<dbReference type="AlphaFoldDB" id="A0A172T498"/>
<dbReference type="KEGG" id="fng:JM64_07405"/>
<organism evidence="1 2">
    <name type="scientific">Fervidobacterium pennivorans</name>
    <dbReference type="NCBI Taxonomy" id="93466"/>
    <lineage>
        <taxon>Bacteria</taxon>
        <taxon>Thermotogati</taxon>
        <taxon>Thermotogota</taxon>
        <taxon>Thermotogae</taxon>
        <taxon>Thermotogales</taxon>
        <taxon>Fervidobacteriaceae</taxon>
        <taxon>Fervidobacterium</taxon>
    </lineage>
</organism>
<dbReference type="OrthoDB" id="47071at2"/>
<evidence type="ECO:0000313" key="2">
    <source>
        <dbReference type="Proteomes" id="UP000077096"/>
    </source>
</evidence>
<accession>A0A172T498</accession>
<proteinExistence type="predicted"/>
<evidence type="ECO:0000313" key="1">
    <source>
        <dbReference type="EMBL" id="ANE41797.1"/>
    </source>
</evidence>
<dbReference type="InterPro" id="IPR037285">
    <property type="entry name" value="TM0693-like_sf"/>
</dbReference>
<sequence length="99" mass="11889">MENQTERDILAIEKEIDEAIENEDYEKLNTLLDEREKLLPKLTENELREIYERDQLRMRVLGEKMKEFKNIALKTETGKKMVQSYIQTEDKGQEIDRRG</sequence>
<dbReference type="Proteomes" id="UP000077096">
    <property type="component" value="Chromosome"/>
</dbReference>
<dbReference type="PATRIC" id="fig|93466.3.peg.1566"/>
<name>A0A172T498_FERPE</name>
<dbReference type="Gene3D" id="6.10.250.50">
    <property type="match status" value="1"/>
</dbReference>
<reference evidence="1 2" key="1">
    <citation type="submission" date="2014-08" db="EMBL/GenBank/DDBJ databases">
        <title>Fervidobacterium pennivorans DYC genome.</title>
        <authorList>
            <person name="Wushke S."/>
        </authorList>
    </citation>
    <scope>NUCLEOTIDE SEQUENCE [LARGE SCALE GENOMIC DNA]</scope>
    <source>
        <strain evidence="1 2">DYC</strain>
    </source>
</reference>
<dbReference type="EMBL" id="CP011393">
    <property type="protein sequence ID" value="ANE41797.1"/>
    <property type="molecule type" value="Genomic_DNA"/>
</dbReference>